<dbReference type="Proteomes" id="UP001605036">
    <property type="component" value="Unassembled WGS sequence"/>
</dbReference>
<dbReference type="AlphaFoldDB" id="A0ABD1YW02"/>
<dbReference type="EMBL" id="JBHFFA010000003">
    <property type="protein sequence ID" value="KAL2633562.1"/>
    <property type="molecule type" value="Genomic_DNA"/>
</dbReference>
<reference evidence="1 2" key="1">
    <citation type="submission" date="2024-09" db="EMBL/GenBank/DDBJ databases">
        <title>Chromosome-scale assembly of Riccia fluitans.</title>
        <authorList>
            <person name="Paukszto L."/>
            <person name="Sawicki J."/>
            <person name="Karawczyk K."/>
            <person name="Piernik-Szablinska J."/>
            <person name="Szczecinska M."/>
            <person name="Mazdziarz M."/>
        </authorList>
    </citation>
    <scope>NUCLEOTIDE SEQUENCE [LARGE SCALE GENOMIC DNA]</scope>
    <source>
        <strain evidence="1">Rf_01</strain>
        <tissue evidence="1">Aerial parts of the thallus</tissue>
    </source>
</reference>
<protein>
    <submittedName>
        <fullName evidence="1">Uncharacterized protein</fullName>
    </submittedName>
</protein>
<proteinExistence type="predicted"/>
<organism evidence="1 2">
    <name type="scientific">Riccia fluitans</name>
    <dbReference type="NCBI Taxonomy" id="41844"/>
    <lineage>
        <taxon>Eukaryota</taxon>
        <taxon>Viridiplantae</taxon>
        <taxon>Streptophyta</taxon>
        <taxon>Embryophyta</taxon>
        <taxon>Marchantiophyta</taxon>
        <taxon>Marchantiopsida</taxon>
        <taxon>Marchantiidae</taxon>
        <taxon>Marchantiales</taxon>
        <taxon>Ricciaceae</taxon>
        <taxon>Riccia</taxon>
    </lineage>
</organism>
<evidence type="ECO:0000313" key="2">
    <source>
        <dbReference type="Proteomes" id="UP001605036"/>
    </source>
</evidence>
<gene>
    <name evidence="1" type="ORF">R1flu_005041</name>
</gene>
<sequence length="149" mass="17127">MFVLRWDAQIGESVGENTEAFPAEVFPFKAGIIPFCYCYRVTMVRISASSIYVSNRGKLHLWFKCRVPMMYHDKMTTHVAGRVWFARGVARWLIQRPGSGAAELQAPHRCDRPRRRQTPGERHKALESICRPRVQVIRAFPMSECDEGG</sequence>
<name>A0ABD1YW02_9MARC</name>
<comment type="caution">
    <text evidence="1">The sequence shown here is derived from an EMBL/GenBank/DDBJ whole genome shotgun (WGS) entry which is preliminary data.</text>
</comment>
<evidence type="ECO:0000313" key="1">
    <source>
        <dbReference type="EMBL" id="KAL2633562.1"/>
    </source>
</evidence>
<keyword evidence="2" id="KW-1185">Reference proteome</keyword>
<accession>A0ABD1YW02</accession>